<accession>A0A9D4KBL5</accession>
<dbReference type="PANTHER" id="PTHR11675">
    <property type="entry name" value="N-ACETYLGALACTOSAMINYLTRANSFERASE"/>
    <property type="match status" value="1"/>
</dbReference>
<protein>
    <submittedName>
        <fullName evidence="3">Uncharacterized protein</fullName>
    </submittedName>
</protein>
<reference evidence="3" key="1">
    <citation type="journal article" date="2019" name="bioRxiv">
        <title>The Genome of the Zebra Mussel, Dreissena polymorpha: A Resource for Invasive Species Research.</title>
        <authorList>
            <person name="McCartney M.A."/>
            <person name="Auch B."/>
            <person name="Kono T."/>
            <person name="Mallez S."/>
            <person name="Zhang Y."/>
            <person name="Obille A."/>
            <person name="Becker A."/>
            <person name="Abrahante J.E."/>
            <person name="Garbe J."/>
            <person name="Badalamenti J.P."/>
            <person name="Herman A."/>
            <person name="Mangelson H."/>
            <person name="Liachko I."/>
            <person name="Sullivan S."/>
            <person name="Sone E.D."/>
            <person name="Koren S."/>
            <person name="Silverstein K.A.T."/>
            <person name="Beckman K.B."/>
            <person name="Gohl D.M."/>
        </authorList>
    </citation>
    <scope>NUCLEOTIDE SEQUENCE</scope>
    <source>
        <strain evidence="3">Duluth1</strain>
        <tissue evidence="3">Whole animal</tissue>
    </source>
</reference>
<comment type="caution">
    <text evidence="3">The sequence shown here is derived from an EMBL/GenBank/DDBJ whole genome shotgun (WGS) entry which is preliminary data.</text>
</comment>
<evidence type="ECO:0000256" key="1">
    <source>
        <dbReference type="ARBA" id="ARBA00023157"/>
    </source>
</evidence>
<keyword evidence="1" id="KW-1015">Disulfide bond</keyword>
<dbReference type="GO" id="GO:0006493">
    <property type="term" value="P:protein O-linked glycosylation"/>
    <property type="evidence" value="ECO:0007669"/>
    <property type="project" value="TreeGrafter"/>
</dbReference>
<name>A0A9D4KBL5_DREPO</name>
<dbReference type="EMBL" id="JAIWYP010000004">
    <property type="protein sequence ID" value="KAH3836545.1"/>
    <property type="molecule type" value="Genomic_DNA"/>
</dbReference>
<keyword evidence="2" id="KW-0325">Glycoprotein</keyword>
<dbReference type="PANTHER" id="PTHR11675:SF134">
    <property type="entry name" value="N-ACETYLGALACTOSAMINYLTRANSFERASE 4-RELATED"/>
    <property type="match status" value="1"/>
</dbReference>
<keyword evidence="4" id="KW-1185">Reference proteome</keyword>
<gene>
    <name evidence="3" type="ORF">DPMN_109917</name>
</gene>
<evidence type="ECO:0000313" key="4">
    <source>
        <dbReference type="Proteomes" id="UP000828390"/>
    </source>
</evidence>
<dbReference type="InterPro" id="IPR029044">
    <property type="entry name" value="Nucleotide-diphossugar_trans"/>
</dbReference>
<dbReference type="AlphaFoldDB" id="A0A9D4KBL5"/>
<sequence>MDEYAEYLYQHRPHYRSIQPGDLTEQKAMRIRLNCKPFKWFMEEIAFDLVKVYPPVKPKPFARGEVSIYFGIFYFLECLVFI</sequence>
<proteinExistence type="predicted"/>
<evidence type="ECO:0000256" key="2">
    <source>
        <dbReference type="ARBA" id="ARBA00023180"/>
    </source>
</evidence>
<dbReference type="Gene3D" id="3.90.550.10">
    <property type="entry name" value="Spore Coat Polysaccharide Biosynthesis Protein SpsA, Chain A"/>
    <property type="match status" value="1"/>
</dbReference>
<dbReference type="Proteomes" id="UP000828390">
    <property type="component" value="Unassembled WGS sequence"/>
</dbReference>
<dbReference type="GO" id="GO:0004653">
    <property type="term" value="F:polypeptide N-acetylgalactosaminyltransferase activity"/>
    <property type="evidence" value="ECO:0007669"/>
    <property type="project" value="TreeGrafter"/>
</dbReference>
<reference evidence="3" key="2">
    <citation type="submission" date="2020-11" db="EMBL/GenBank/DDBJ databases">
        <authorList>
            <person name="McCartney M.A."/>
            <person name="Auch B."/>
            <person name="Kono T."/>
            <person name="Mallez S."/>
            <person name="Becker A."/>
            <person name="Gohl D.M."/>
            <person name="Silverstein K.A.T."/>
            <person name="Koren S."/>
            <person name="Bechman K.B."/>
            <person name="Herman A."/>
            <person name="Abrahante J.E."/>
            <person name="Garbe J."/>
        </authorList>
    </citation>
    <scope>NUCLEOTIDE SEQUENCE</scope>
    <source>
        <strain evidence="3">Duluth1</strain>
        <tissue evidence="3">Whole animal</tissue>
    </source>
</reference>
<dbReference type="GO" id="GO:0005794">
    <property type="term" value="C:Golgi apparatus"/>
    <property type="evidence" value="ECO:0007669"/>
    <property type="project" value="TreeGrafter"/>
</dbReference>
<evidence type="ECO:0000313" key="3">
    <source>
        <dbReference type="EMBL" id="KAH3836545.1"/>
    </source>
</evidence>
<organism evidence="3 4">
    <name type="scientific">Dreissena polymorpha</name>
    <name type="common">Zebra mussel</name>
    <name type="synonym">Mytilus polymorpha</name>
    <dbReference type="NCBI Taxonomy" id="45954"/>
    <lineage>
        <taxon>Eukaryota</taxon>
        <taxon>Metazoa</taxon>
        <taxon>Spiralia</taxon>
        <taxon>Lophotrochozoa</taxon>
        <taxon>Mollusca</taxon>
        <taxon>Bivalvia</taxon>
        <taxon>Autobranchia</taxon>
        <taxon>Heteroconchia</taxon>
        <taxon>Euheterodonta</taxon>
        <taxon>Imparidentia</taxon>
        <taxon>Neoheterodontei</taxon>
        <taxon>Myida</taxon>
        <taxon>Dreissenoidea</taxon>
        <taxon>Dreissenidae</taxon>
        <taxon>Dreissena</taxon>
    </lineage>
</organism>